<dbReference type="EMBL" id="CP030032">
    <property type="protein sequence ID" value="AWV89211.1"/>
    <property type="molecule type" value="Genomic_DNA"/>
</dbReference>
<keyword evidence="4" id="KW-1185">Reference proteome</keyword>
<evidence type="ECO:0000313" key="4">
    <source>
        <dbReference type="Proteomes" id="UP000249799"/>
    </source>
</evidence>
<accession>A0A2Z4FJR6</accession>
<protein>
    <submittedName>
        <fullName evidence="3">Uncharacterized protein</fullName>
    </submittedName>
</protein>
<dbReference type="InterPro" id="IPR051477">
    <property type="entry name" value="Expansin_CellWall"/>
</dbReference>
<evidence type="ECO:0000256" key="2">
    <source>
        <dbReference type="SAM" id="MobiDB-lite"/>
    </source>
</evidence>
<proteinExistence type="predicted"/>
<dbReference type="SUPFAM" id="SSF49590">
    <property type="entry name" value="PHL pollen allergen"/>
    <property type="match status" value="1"/>
</dbReference>
<dbReference type="AlphaFoldDB" id="A0A2Z4FJR6"/>
<dbReference type="PANTHER" id="PTHR31836">
    <property type="match status" value="1"/>
</dbReference>
<dbReference type="SUPFAM" id="SSF50685">
    <property type="entry name" value="Barwin-like endoglucanases"/>
    <property type="match status" value="1"/>
</dbReference>
<dbReference type="InterPro" id="IPR036749">
    <property type="entry name" value="Expansin_CBD_sf"/>
</dbReference>
<dbReference type="NCBIfam" id="NF041144">
    <property type="entry name" value="expansin_EXLX1"/>
    <property type="match status" value="1"/>
</dbReference>
<gene>
    <name evidence="3" type="ORF">DN745_07600</name>
</gene>
<name>A0A2Z4FJR6_9DELT</name>
<dbReference type="PROSITE" id="PS50842">
    <property type="entry name" value="EXPANSIN_EG45"/>
    <property type="match status" value="1"/>
</dbReference>
<feature type="region of interest" description="Disordered" evidence="2">
    <location>
        <begin position="1"/>
        <end position="29"/>
    </location>
</feature>
<dbReference type="KEGG" id="bsed:DN745_07600"/>
<dbReference type="Gene3D" id="2.60.40.760">
    <property type="entry name" value="Expansin, cellulose-binding-like domain"/>
    <property type="match status" value="1"/>
</dbReference>
<organism evidence="3 4">
    <name type="scientific">Bradymonas sediminis</name>
    <dbReference type="NCBI Taxonomy" id="1548548"/>
    <lineage>
        <taxon>Bacteria</taxon>
        <taxon>Deltaproteobacteria</taxon>
        <taxon>Bradymonadales</taxon>
        <taxon>Bradymonadaceae</taxon>
        <taxon>Bradymonas</taxon>
    </lineage>
</organism>
<dbReference type="CDD" id="cd22272">
    <property type="entry name" value="DPBB_EXLX1-like"/>
    <property type="match status" value="1"/>
</dbReference>
<dbReference type="RefSeq" id="WP_111333522.1">
    <property type="nucleotide sequence ID" value="NZ_CP030032.1"/>
</dbReference>
<dbReference type="InterPro" id="IPR036908">
    <property type="entry name" value="RlpA-like_sf"/>
</dbReference>
<dbReference type="InterPro" id="IPR049818">
    <property type="entry name" value="Expansin_EXLX1-like"/>
</dbReference>
<dbReference type="Pfam" id="PF03330">
    <property type="entry name" value="DPBB_1"/>
    <property type="match status" value="1"/>
</dbReference>
<evidence type="ECO:0000313" key="3">
    <source>
        <dbReference type="EMBL" id="AWV89211.1"/>
    </source>
</evidence>
<keyword evidence="1" id="KW-0732">Signal</keyword>
<dbReference type="InterPro" id="IPR007112">
    <property type="entry name" value="Expansin/allergen_DPBB_dom"/>
</dbReference>
<dbReference type="InterPro" id="IPR009009">
    <property type="entry name" value="RlpA-like_DPBB"/>
</dbReference>
<evidence type="ECO:0000256" key="1">
    <source>
        <dbReference type="ARBA" id="ARBA00022729"/>
    </source>
</evidence>
<reference evidence="3 4" key="1">
    <citation type="submission" date="2018-06" db="EMBL/GenBank/DDBJ databases">
        <title>Lujinxingia sediminis gen. nov. sp. nov., a new facultative anaerobic member of the class Deltaproteobacteria, and proposal of Lujinxingaceae fam. nov.</title>
        <authorList>
            <person name="Guo L.-Y."/>
            <person name="Li C.-M."/>
            <person name="Wang S."/>
            <person name="Du Z.-J."/>
        </authorList>
    </citation>
    <scope>NUCLEOTIDE SEQUENCE [LARGE SCALE GENOMIC DNA]</scope>
    <source>
        <strain evidence="3 4">FA350</strain>
    </source>
</reference>
<dbReference type="PANTHER" id="PTHR31836:SF21">
    <property type="entry name" value="EXPANSIN-LIKE PROTEIN 7"/>
    <property type="match status" value="1"/>
</dbReference>
<dbReference type="Gene3D" id="2.40.40.10">
    <property type="entry name" value="RlpA-like domain"/>
    <property type="match status" value="1"/>
</dbReference>
<sequence>MGCSNGSSDDGGPAVVTEDDVHDDESGRSCQINGVEYQGQSTYYAADGSGACSFPATPDDLHVVALNAEDFVASAACGACIEVDGPDASVSARVVDRCPGCGAGDIDLSAEAFAQIATLEQGRVDVSWRFVPCPVEGVLKYHFKEGSNQWWTAVQVRNHRYPVASVEIKAGDGDYKMATRSGYNYFIVDEGGMGVGPYDFRVTDVMGNVVEDRGIAFSPDTLVDGQAQFPICEDGR</sequence>
<dbReference type="OrthoDB" id="5499927at2"/>
<dbReference type="Proteomes" id="UP000249799">
    <property type="component" value="Chromosome"/>
</dbReference>